<name>A0A0E9QIZ3_ANGAN</name>
<proteinExistence type="predicted"/>
<accession>A0A0E9QIZ3</accession>
<dbReference type="AlphaFoldDB" id="A0A0E9QIZ3"/>
<dbReference type="EMBL" id="GBXM01092509">
    <property type="protein sequence ID" value="JAH16068.1"/>
    <property type="molecule type" value="Transcribed_RNA"/>
</dbReference>
<reference evidence="1" key="1">
    <citation type="submission" date="2014-11" db="EMBL/GenBank/DDBJ databases">
        <authorList>
            <person name="Amaro Gonzalez C."/>
        </authorList>
    </citation>
    <scope>NUCLEOTIDE SEQUENCE</scope>
</reference>
<protein>
    <submittedName>
        <fullName evidence="1">Uncharacterized protein</fullName>
    </submittedName>
</protein>
<sequence length="23" mass="2611">MLRLQECFMTKTSSFSNLDSNSA</sequence>
<reference evidence="1" key="2">
    <citation type="journal article" date="2015" name="Fish Shellfish Immunol.">
        <title>Early steps in the European eel (Anguilla anguilla)-Vibrio vulnificus interaction in the gills: Role of the RtxA13 toxin.</title>
        <authorList>
            <person name="Callol A."/>
            <person name="Pajuelo D."/>
            <person name="Ebbesson L."/>
            <person name="Teles M."/>
            <person name="MacKenzie S."/>
            <person name="Amaro C."/>
        </authorList>
    </citation>
    <scope>NUCLEOTIDE SEQUENCE</scope>
</reference>
<organism evidence="1">
    <name type="scientific">Anguilla anguilla</name>
    <name type="common">European freshwater eel</name>
    <name type="synonym">Muraena anguilla</name>
    <dbReference type="NCBI Taxonomy" id="7936"/>
    <lineage>
        <taxon>Eukaryota</taxon>
        <taxon>Metazoa</taxon>
        <taxon>Chordata</taxon>
        <taxon>Craniata</taxon>
        <taxon>Vertebrata</taxon>
        <taxon>Euteleostomi</taxon>
        <taxon>Actinopterygii</taxon>
        <taxon>Neopterygii</taxon>
        <taxon>Teleostei</taxon>
        <taxon>Anguilliformes</taxon>
        <taxon>Anguillidae</taxon>
        <taxon>Anguilla</taxon>
    </lineage>
</organism>
<evidence type="ECO:0000313" key="1">
    <source>
        <dbReference type="EMBL" id="JAH16068.1"/>
    </source>
</evidence>